<keyword evidence="5" id="KW-0328">Glycosyltransferase</keyword>
<dbReference type="GO" id="GO:0005886">
    <property type="term" value="C:plasma membrane"/>
    <property type="evidence" value="ECO:0007669"/>
    <property type="project" value="UniProtKB-SubCell"/>
</dbReference>
<feature type="transmembrane region" description="Helical" evidence="21">
    <location>
        <begin position="192"/>
        <end position="210"/>
    </location>
</feature>
<comment type="similarity">
    <text evidence="16">Belongs to the SEDS family. FtsW subfamily.</text>
</comment>
<evidence type="ECO:0000256" key="11">
    <source>
        <dbReference type="ARBA" id="ARBA00023136"/>
    </source>
</evidence>
<dbReference type="PATRIC" id="fig|1618426.3.peg.1193"/>
<feature type="transmembrane region" description="Helical" evidence="21">
    <location>
        <begin position="122"/>
        <end position="142"/>
    </location>
</feature>
<evidence type="ECO:0000256" key="18">
    <source>
        <dbReference type="ARBA" id="ARBA00041418"/>
    </source>
</evidence>
<keyword evidence="11 21" id="KW-0472">Membrane</keyword>
<evidence type="ECO:0000256" key="5">
    <source>
        <dbReference type="ARBA" id="ARBA00022676"/>
    </source>
</evidence>
<evidence type="ECO:0000256" key="9">
    <source>
        <dbReference type="ARBA" id="ARBA00022984"/>
    </source>
</evidence>
<keyword evidence="9" id="KW-0573">Peptidoglycan synthesis</keyword>
<evidence type="ECO:0000256" key="21">
    <source>
        <dbReference type="SAM" id="Phobius"/>
    </source>
</evidence>
<feature type="transmembrane region" description="Helical" evidence="21">
    <location>
        <begin position="231"/>
        <end position="250"/>
    </location>
</feature>
<evidence type="ECO:0000256" key="16">
    <source>
        <dbReference type="ARBA" id="ARBA00038053"/>
    </source>
</evidence>
<evidence type="ECO:0000256" key="12">
    <source>
        <dbReference type="ARBA" id="ARBA00023306"/>
    </source>
</evidence>
<sequence>MRFKSKSNKIVSPLFEGSGMDYGLLIASIALTVFGLIMVYDSSVVQAYKDFGDKYYYIKQQLIWVVLGYFFLTFFAFFNYENFRKLALPILAGSFLLLLAVLIPGLGTAAGGAHRWLKLGPVSIQPAEIMKLASVIFFAAIFEKKPRFAPFALVVLAASSIIGIFQRDLGSTVVFVLISLAMFIGSGANLGYIWLMLPVSAAGFLFFVLSSAYRKQRVLAFLDPFADPQGFSYHISQVLIALGSGGLLGLGLGQSRQKFEYIPEVTTDSIFAIVGEEFGFIGALVLIGLLTFLIYKGFKIAEAAPDRFGKLLALGLTIWLGSQTVVNLGAMVSLIPLTGVPLPFISYGGSALLVNLVAIGILLNISKNTNR</sequence>
<feature type="transmembrane region" description="Helical" evidence="21">
    <location>
        <begin position="148"/>
        <end position="164"/>
    </location>
</feature>
<evidence type="ECO:0000256" key="14">
    <source>
        <dbReference type="ARBA" id="ARBA00032370"/>
    </source>
</evidence>
<dbReference type="GO" id="GO:0008360">
    <property type="term" value="P:regulation of cell shape"/>
    <property type="evidence" value="ECO:0007669"/>
    <property type="project" value="UniProtKB-KW"/>
</dbReference>
<keyword evidence="6" id="KW-0808">Transferase</keyword>
<evidence type="ECO:0000256" key="4">
    <source>
        <dbReference type="ARBA" id="ARBA00022618"/>
    </source>
</evidence>
<evidence type="ECO:0000256" key="6">
    <source>
        <dbReference type="ARBA" id="ARBA00022679"/>
    </source>
</evidence>
<keyword evidence="7 21" id="KW-0812">Transmembrane</keyword>
<proteinExistence type="inferred from homology"/>
<evidence type="ECO:0000256" key="17">
    <source>
        <dbReference type="ARBA" id="ARBA00041185"/>
    </source>
</evidence>
<dbReference type="AlphaFoldDB" id="A0A0G0F0W9"/>
<keyword evidence="3" id="KW-1003">Cell membrane</keyword>
<accession>A0A0G0F0W9</accession>
<comment type="pathway">
    <text evidence="2">Cell wall biogenesis; peptidoglycan biosynthesis.</text>
</comment>
<evidence type="ECO:0000256" key="1">
    <source>
        <dbReference type="ARBA" id="ARBA00004651"/>
    </source>
</evidence>
<dbReference type="GO" id="GO:0009252">
    <property type="term" value="P:peptidoglycan biosynthetic process"/>
    <property type="evidence" value="ECO:0007669"/>
    <property type="project" value="UniProtKB-KW"/>
</dbReference>
<dbReference type="EC" id="2.4.99.28" evidence="19"/>
<protein>
    <recommendedName>
        <fullName evidence="17">Probable peptidoglycan glycosyltransferase FtsW</fullName>
        <ecNumber evidence="19">2.4.99.28</ecNumber>
    </recommendedName>
    <alternativeName>
        <fullName evidence="18">Cell division protein FtsW</fullName>
    </alternativeName>
    <alternativeName>
        <fullName evidence="15">Cell wall polymerase</fullName>
    </alternativeName>
    <alternativeName>
        <fullName evidence="14">Peptidoglycan polymerase</fullName>
    </alternativeName>
</protein>
<dbReference type="GO" id="GO:0008955">
    <property type="term" value="F:peptidoglycan glycosyltransferase activity"/>
    <property type="evidence" value="ECO:0007669"/>
    <property type="project" value="UniProtKB-EC"/>
</dbReference>
<evidence type="ECO:0000256" key="3">
    <source>
        <dbReference type="ARBA" id="ARBA00022475"/>
    </source>
</evidence>
<dbReference type="EMBL" id="LBSA01000050">
    <property type="protein sequence ID" value="KKQ07305.1"/>
    <property type="molecule type" value="Genomic_DNA"/>
</dbReference>
<evidence type="ECO:0000256" key="20">
    <source>
        <dbReference type="ARBA" id="ARBA00049902"/>
    </source>
</evidence>
<evidence type="ECO:0000256" key="19">
    <source>
        <dbReference type="ARBA" id="ARBA00044770"/>
    </source>
</evidence>
<name>A0A0G0F0W9_9BACT</name>
<keyword evidence="13" id="KW-0961">Cell wall biogenesis/degradation</keyword>
<comment type="subcellular location">
    <subcellularLocation>
        <location evidence="1">Cell membrane</location>
        <topology evidence="1">Multi-pass membrane protein</topology>
    </subcellularLocation>
</comment>
<dbReference type="PANTHER" id="PTHR30474">
    <property type="entry name" value="CELL CYCLE PROTEIN"/>
    <property type="match status" value="1"/>
</dbReference>
<keyword evidence="10 21" id="KW-1133">Transmembrane helix</keyword>
<feature type="transmembrane region" description="Helical" evidence="21">
    <location>
        <begin position="344"/>
        <end position="365"/>
    </location>
</feature>
<reference evidence="22 23" key="1">
    <citation type="journal article" date="2015" name="Nature">
        <title>rRNA introns, odd ribosomes, and small enigmatic genomes across a large radiation of phyla.</title>
        <authorList>
            <person name="Brown C.T."/>
            <person name="Hug L.A."/>
            <person name="Thomas B.C."/>
            <person name="Sharon I."/>
            <person name="Castelle C.J."/>
            <person name="Singh A."/>
            <person name="Wilkins M.J."/>
            <person name="Williams K.H."/>
            <person name="Banfield J.F."/>
        </authorList>
    </citation>
    <scope>NUCLEOTIDE SEQUENCE [LARGE SCALE GENOMIC DNA]</scope>
</reference>
<comment type="caution">
    <text evidence="22">The sequence shown here is derived from an EMBL/GenBank/DDBJ whole genome shotgun (WGS) entry which is preliminary data.</text>
</comment>
<evidence type="ECO:0000256" key="7">
    <source>
        <dbReference type="ARBA" id="ARBA00022692"/>
    </source>
</evidence>
<evidence type="ECO:0000256" key="8">
    <source>
        <dbReference type="ARBA" id="ARBA00022960"/>
    </source>
</evidence>
<dbReference type="GO" id="GO:0032153">
    <property type="term" value="C:cell division site"/>
    <property type="evidence" value="ECO:0007669"/>
    <property type="project" value="TreeGrafter"/>
</dbReference>
<evidence type="ECO:0000313" key="23">
    <source>
        <dbReference type="Proteomes" id="UP000034492"/>
    </source>
</evidence>
<organism evidence="22 23">
    <name type="scientific">Candidatus Daviesbacteria bacterium GW2011_GWB1_36_5</name>
    <dbReference type="NCBI Taxonomy" id="1618426"/>
    <lineage>
        <taxon>Bacteria</taxon>
        <taxon>Candidatus Daviesiibacteriota</taxon>
    </lineage>
</organism>
<dbReference type="Proteomes" id="UP000034492">
    <property type="component" value="Unassembled WGS sequence"/>
</dbReference>
<dbReference type="GO" id="GO:0071555">
    <property type="term" value="P:cell wall organization"/>
    <property type="evidence" value="ECO:0007669"/>
    <property type="project" value="UniProtKB-KW"/>
</dbReference>
<keyword evidence="12" id="KW-0131">Cell cycle</keyword>
<dbReference type="Pfam" id="PF01098">
    <property type="entry name" value="FTSW_RODA_SPOVE"/>
    <property type="match status" value="1"/>
</dbReference>
<feature type="transmembrane region" description="Helical" evidence="21">
    <location>
        <begin position="86"/>
        <end position="110"/>
    </location>
</feature>
<dbReference type="NCBIfam" id="TIGR02614">
    <property type="entry name" value="ftsW"/>
    <property type="match status" value="1"/>
</dbReference>
<evidence type="ECO:0000256" key="2">
    <source>
        <dbReference type="ARBA" id="ARBA00004752"/>
    </source>
</evidence>
<gene>
    <name evidence="22" type="ORF">US19_C0050G0005</name>
</gene>
<comment type="catalytic activity">
    <reaction evidence="20">
        <text>[GlcNAc-(1-&gt;4)-Mur2Ac(oyl-L-Ala-gamma-D-Glu-L-Lys-D-Ala-D-Ala)](n)-di-trans,octa-cis-undecaprenyl diphosphate + beta-D-GlcNAc-(1-&gt;4)-Mur2Ac(oyl-L-Ala-gamma-D-Glu-L-Lys-D-Ala-D-Ala)-di-trans,octa-cis-undecaprenyl diphosphate = [GlcNAc-(1-&gt;4)-Mur2Ac(oyl-L-Ala-gamma-D-Glu-L-Lys-D-Ala-D-Ala)](n+1)-di-trans,octa-cis-undecaprenyl diphosphate + di-trans,octa-cis-undecaprenyl diphosphate + H(+)</text>
        <dbReference type="Rhea" id="RHEA:23708"/>
        <dbReference type="Rhea" id="RHEA-COMP:9602"/>
        <dbReference type="Rhea" id="RHEA-COMP:9603"/>
        <dbReference type="ChEBI" id="CHEBI:15378"/>
        <dbReference type="ChEBI" id="CHEBI:58405"/>
        <dbReference type="ChEBI" id="CHEBI:60033"/>
        <dbReference type="ChEBI" id="CHEBI:78435"/>
        <dbReference type="EC" id="2.4.99.28"/>
    </reaction>
</comment>
<feature type="transmembrane region" description="Helical" evidence="21">
    <location>
        <begin position="20"/>
        <end position="40"/>
    </location>
</feature>
<keyword evidence="8" id="KW-0133">Cell shape</keyword>
<dbReference type="GO" id="GO:0051301">
    <property type="term" value="P:cell division"/>
    <property type="evidence" value="ECO:0007669"/>
    <property type="project" value="UniProtKB-KW"/>
</dbReference>
<keyword evidence="4" id="KW-0132">Cell division</keyword>
<feature type="transmembrane region" description="Helical" evidence="21">
    <location>
        <begin position="316"/>
        <end position="338"/>
    </location>
</feature>
<evidence type="ECO:0000256" key="10">
    <source>
        <dbReference type="ARBA" id="ARBA00022989"/>
    </source>
</evidence>
<evidence type="ECO:0000256" key="15">
    <source>
        <dbReference type="ARBA" id="ARBA00033270"/>
    </source>
</evidence>
<evidence type="ECO:0000313" key="22">
    <source>
        <dbReference type="EMBL" id="KKQ07305.1"/>
    </source>
</evidence>
<feature type="transmembrane region" description="Helical" evidence="21">
    <location>
        <begin position="61"/>
        <end position="80"/>
    </location>
</feature>
<dbReference type="InterPro" id="IPR001182">
    <property type="entry name" value="FtsW/RodA"/>
</dbReference>
<evidence type="ECO:0000256" key="13">
    <source>
        <dbReference type="ARBA" id="ARBA00023316"/>
    </source>
</evidence>
<dbReference type="GO" id="GO:0015648">
    <property type="term" value="F:lipid-linked peptidoglycan transporter activity"/>
    <property type="evidence" value="ECO:0007669"/>
    <property type="project" value="TreeGrafter"/>
</dbReference>
<dbReference type="PANTHER" id="PTHR30474:SF2">
    <property type="entry name" value="PEPTIDOGLYCAN GLYCOSYLTRANSFERASE FTSW-RELATED"/>
    <property type="match status" value="1"/>
</dbReference>
<dbReference type="InterPro" id="IPR013437">
    <property type="entry name" value="FtsW"/>
</dbReference>
<feature type="transmembrane region" description="Helical" evidence="21">
    <location>
        <begin position="270"/>
        <end position="295"/>
    </location>
</feature>